<name>A0A8T2Q4B9_CERRI</name>
<dbReference type="EMBL" id="CM035443">
    <property type="protein sequence ID" value="KAH7278517.1"/>
    <property type="molecule type" value="Genomic_DNA"/>
</dbReference>
<dbReference type="CDD" id="cd03031">
    <property type="entry name" value="GRX_GRX_like"/>
    <property type="match status" value="1"/>
</dbReference>
<dbReference type="Pfam" id="PF23733">
    <property type="entry name" value="GRXCR1-2_C"/>
    <property type="match status" value="1"/>
</dbReference>
<dbReference type="EMBL" id="CM035443">
    <property type="protein sequence ID" value="KAH7278518.1"/>
    <property type="molecule type" value="Genomic_DNA"/>
</dbReference>
<dbReference type="EMBL" id="CM035443">
    <property type="protein sequence ID" value="KAH7278519.1"/>
    <property type="molecule type" value="Genomic_DNA"/>
</dbReference>
<comment type="caution">
    <text evidence="3">The sequence shown here is derived from an EMBL/GenBank/DDBJ whole genome shotgun (WGS) entry which is preliminary data.</text>
</comment>
<gene>
    <name evidence="3" type="ORF">KP509_38G044900</name>
</gene>
<dbReference type="Gene3D" id="3.40.30.10">
    <property type="entry name" value="Glutaredoxin"/>
    <property type="match status" value="1"/>
</dbReference>
<dbReference type="InterPro" id="IPR002109">
    <property type="entry name" value="Glutaredoxin"/>
</dbReference>
<organism evidence="3 4">
    <name type="scientific">Ceratopteris richardii</name>
    <name type="common">Triangle waterfern</name>
    <dbReference type="NCBI Taxonomy" id="49495"/>
    <lineage>
        <taxon>Eukaryota</taxon>
        <taxon>Viridiplantae</taxon>
        <taxon>Streptophyta</taxon>
        <taxon>Embryophyta</taxon>
        <taxon>Tracheophyta</taxon>
        <taxon>Polypodiopsida</taxon>
        <taxon>Polypodiidae</taxon>
        <taxon>Polypodiales</taxon>
        <taxon>Pteridineae</taxon>
        <taxon>Pteridaceae</taxon>
        <taxon>Parkerioideae</taxon>
        <taxon>Ceratopteris</taxon>
    </lineage>
</organism>
<evidence type="ECO:0000313" key="3">
    <source>
        <dbReference type="EMBL" id="KAH7278519.1"/>
    </source>
</evidence>
<feature type="compositionally biased region" description="Low complexity" evidence="1">
    <location>
        <begin position="187"/>
        <end position="207"/>
    </location>
</feature>
<feature type="region of interest" description="Disordered" evidence="1">
    <location>
        <begin position="1"/>
        <end position="76"/>
    </location>
</feature>
<reference evidence="3" key="1">
    <citation type="submission" date="2021-08" db="EMBL/GenBank/DDBJ databases">
        <title>WGS assembly of Ceratopteris richardii.</title>
        <authorList>
            <person name="Marchant D.B."/>
            <person name="Chen G."/>
            <person name="Jenkins J."/>
            <person name="Shu S."/>
            <person name="Leebens-Mack J."/>
            <person name="Grimwood J."/>
            <person name="Schmutz J."/>
            <person name="Soltis P."/>
            <person name="Soltis D."/>
            <person name="Chen Z.-H."/>
        </authorList>
    </citation>
    <scope>NUCLEOTIDE SEQUENCE</scope>
    <source>
        <strain evidence="3">Whitten #5841</strain>
        <tissue evidence="3">Leaf</tissue>
    </source>
</reference>
<accession>A0A8T2Q4B9</accession>
<dbReference type="OrthoDB" id="423313at2759"/>
<evidence type="ECO:0000256" key="1">
    <source>
        <dbReference type="SAM" id="MobiDB-lite"/>
    </source>
</evidence>
<dbReference type="PANTHER" id="PTHR45669">
    <property type="entry name" value="GLUTAREDOXIN DOMAIN-CONTAINING CYSTEINE-RICH PROTEIN CG12206-RELATED"/>
    <property type="match status" value="1"/>
</dbReference>
<dbReference type="PANTHER" id="PTHR45669:SF22">
    <property type="entry name" value="GLUTAREDOXIN DOMAIN-CONTAINING CYSTEINE-RICH PROTEIN CG12206-RELATED"/>
    <property type="match status" value="1"/>
</dbReference>
<evidence type="ECO:0000313" key="4">
    <source>
        <dbReference type="Proteomes" id="UP000825935"/>
    </source>
</evidence>
<feature type="compositionally biased region" description="Low complexity" evidence="1">
    <location>
        <begin position="62"/>
        <end position="71"/>
    </location>
</feature>
<dbReference type="EMBL" id="CM035443">
    <property type="protein sequence ID" value="KAH7278520.1"/>
    <property type="molecule type" value="Genomic_DNA"/>
</dbReference>
<feature type="region of interest" description="Disordered" evidence="1">
    <location>
        <begin position="93"/>
        <end position="124"/>
    </location>
</feature>
<feature type="compositionally biased region" description="Low complexity" evidence="1">
    <location>
        <begin position="263"/>
        <end position="284"/>
    </location>
</feature>
<keyword evidence="4" id="KW-1185">Reference proteome</keyword>
<dbReference type="EMBL" id="CM035443">
    <property type="protein sequence ID" value="KAH7278522.1"/>
    <property type="molecule type" value="Genomic_DNA"/>
</dbReference>
<feature type="domain" description="Glutaredoxin" evidence="2">
    <location>
        <begin position="368"/>
        <end position="433"/>
    </location>
</feature>
<dbReference type="OMA" id="WENGMET"/>
<sequence>MGCSASKHQIGTEEKRATLTRSFSVPRANIKEEPGSPSSVPWKPVNKSTFCRGACKSRDTGSQKSKSSSKLKSLEEEDLSNIALPSRFLNHTRSESADGLSQGKPASKRLSHRNRTVSFSQVQDSESDLTKSMFGVDGPQNGGRFLWMENRSSSFRVRDANDRFSGLRLLLSPAATPSRTFASSTRSGTLSKNLSSSTSLALNQSESPMPTNPTSASVFKALPPQLEGMGDSEEISDSPLFDPSILATFERAVETVSDDSWQESDTTSSSSSRVGCSSSDTCSDADSLDYGRVHGLNGRAQQQLPKRVGSEIRSCNEVSDEIRCKSTGLFRKKHSSKVAPLLSDSWITQDNLERFEIKCPPGCENKIVLYFTSLRGIRKTYEDCRAVRLILKGFGVQVDERDVWMHSSFRKELTNLLGAVLTVPRLFIKGRYIGGVDDVKHLHDQGVLGNLLEGLPAASGMCDVCDGVRFIPCISCSGSRKLVLYSEVLRCPDCNENGLMMCPFCNR</sequence>
<dbReference type="Pfam" id="PF00462">
    <property type="entry name" value="Glutaredoxin"/>
    <property type="match status" value="1"/>
</dbReference>
<dbReference type="InterPro" id="IPR036249">
    <property type="entry name" value="Thioredoxin-like_sf"/>
</dbReference>
<feature type="region of interest" description="Disordered" evidence="1">
    <location>
        <begin position="256"/>
        <end position="284"/>
    </location>
</feature>
<dbReference type="EMBL" id="CM035443">
    <property type="protein sequence ID" value="KAH7278521.1"/>
    <property type="molecule type" value="Genomic_DNA"/>
</dbReference>
<dbReference type="PROSITE" id="PS51354">
    <property type="entry name" value="GLUTAREDOXIN_2"/>
    <property type="match status" value="1"/>
</dbReference>
<proteinExistence type="predicted"/>
<dbReference type="SUPFAM" id="SSF52833">
    <property type="entry name" value="Thioredoxin-like"/>
    <property type="match status" value="1"/>
</dbReference>
<evidence type="ECO:0000259" key="2">
    <source>
        <dbReference type="Pfam" id="PF00462"/>
    </source>
</evidence>
<dbReference type="AlphaFoldDB" id="A0A8T2Q4B9"/>
<feature type="compositionally biased region" description="Basic residues" evidence="1">
    <location>
        <begin position="106"/>
        <end position="115"/>
    </location>
</feature>
<feature type="region of interest" description="Disordered" evidence="1">
    <location>
        <begin position="178"/>
        <end position="216"/>
    </location>
</feature>
<dbReference type="Proteomes" id="UP000825935">
    <property type="component" value="Chromosome 38"/>
</dbReference>
<protein>
    <recommendedName>
        <fullName evidence="2">Glutaredoxin domain-containing protein</fullName>
    </recommendedName>
</protein>